<reference evidence="3" key="1">
    <citation type="submission" date="2024-06" db="EMBL/GenBank/DDBJ databases">
        <title>Multi-omics analyses provide insights into the biosynthesis of the anticancer antibiotic pleurotin in Hohenbuehelia grisea.</title>
        <authorList>
            <person name="Weaver J.A."/>
            <person name="Alberti F."/>
        </authorList>
    </citation>
    <scope>NUCLEOTIDE SEQUENCE [LARGE SCALE GENOMIC DNA]</scope>
    <source>
        <strain evidence="3">T-177</strain>
    </source>
</reference>
<feature type="region of interest" description="Disordered" evidence="1">
    <location>
        <begin position="1"/>
        <end position="189"/>
    </location>
</feature>
<protein>
    <submittedName>
        <fullName evidence="2">Uncharacterized protein</fullName>
    </submittedName>
</protein>
<keyword evidence="3" id="KW-1185">Reference proteome</keyword>
<organism evidence="2 3">
    <name type="scientific">Hohenbuehelia grisea</name>
    <dbReference type="NCBI Taxonomy" id="104357"/>
    <lineage>
        <taxon>Eukaryota</taxon>
        <taxon>Fungi</taxon>
        <taxon>Dikarya</taxon>
        <taxon>Basidiomycota</taxon>
        <taxon>Agaricomycotina</taxon>
        <taxon>Agaricomycetes</taxon>
        <taxon>Agaricomycetidae</taxon>
        <taxon>Agaricales</taxon>
        <taxon>Pleurotineae</taxon>
        <taxon>Pleurotaceae</taxon>
        <taxon>Hohenbuehelia</taxon>
    </lineage>
</organism>
<sequence>MLQQTTAQTAADSANPELQGLLGDHARPRDQAREEIEPEQAPNHGDWSEVKTPQKKAKRKAGGAGEPLPPPHFGPLVVQTAAALPPSPSMDVGPGSQTTGETPPTIPDDEDLFAAFPDPFAPQGITVTPNQTPPLSVPATATPMPFEGNPSISRAVTDSPTATNHETTSAVHEPTQSPNPSQTTPRPVNIRTMPVTKETPVVHGFNKENVFTNQIPDQKSMWINIPGCKVLVLTFDAGFRHHPLNTIQSLAVTTQHLLKRDTAPIIAPAAPEWTPRIHKRHAPPTSTS</sequence>
<feature type="compositionally biased region" description="Polar residues" evidence="1">
    <location>
        <begin position="150"/>
        <end position="170"/>
    </location>
</feature>
<comment type="caution">
    <text evidence="2">The sequence shown here is derived from an EMBL/GenBank/DDBJ whole genome shotgun (WGS) entry which is preliminary data.</text>
</comment>
<evidence type="ECO:0000313" key="3">
    <source>
        <dbReference type="Proteomes" id="UP001556367"/>
    </source>
</evidence>
<feature type="compositionally biased region" description="Basic and acidic residues" evidence="1">
    <location>
        <begin position="24"/>
        <end position="35"/>
    </location>
</feature>
<evidence type="ECO:0000313" key="2">
    <source>
        <dbReference type="EMBL" id="KAL0955941.1"/>
    </source>
</evidence>
<dbReference type="EMBL" id="JASNQZ010000006">
    <property type="protein sequence ID" value="KAL0955941.1"/>
    <property type="molecule type" value="Genomic_DNA"/>
</dbReference>
<dbReference type="Proteomes" id="UP001556367">
    <property type="component" value="Unassembled WGS sequence"/>
</dbReference>
<feature type="compositionally biased region" description="Low complexity" evidence="1">
    <location>
        <begin position="174"/>
        <end position="187"/>
    </location>
</feature>
<feature type="compositionally biased region" description="Low complexity" evidence="1">
    <location>
        <begin position="1"/>
        <end position="11"/>
    </location>
</feature>
<gene>
    <name evidence="2" type="ORF">HGRIS_002126</name>
</gene>
<accession>A0ABR3JK76</accession>
<proteinExistence type="predicted"/>
<evidence type="ECO:0000256" key="1">
    <source>
        <dbReference type="SAM" id="MobiDB-lite"/>
    </source>
</evidence>
<name>A0ABR3JK76_9AGAR</name>